<keyword evidence="4 6" id="KW-0067">ATP-binding</keyword>
<dbReference type="GO" id="GO:0005524">
    <property type="term" value="F:ATP binding"/>
    <property type="evidence" value="ECO:0007669"/>
    <property type="project" value="UniProtKB-KW"/>
</dbReference>
<organism evidence="6 7">
    <name type="scientific">Chromobacterium haemolyticum</name>
    <dbReference type="NCBI Taxonomy" id="394935"/>
    <lineage>
        <taxon>Bacteria</taxon>
        <taxon>Pseudomonadati</taxon>
        <taxon>Pseudomonadota</taxon>
        <taxon>Betaproteobacteria</taxon>
        <taxon>Neisseriales</taxon>
        <taxon>Chromobacteriaceae</taxon>
        <taxon>Chromobacterium</taxon>
    </lineage>
</organism>
<name>A0ABS3GV60_9NEIS</name>
<evidence type="ECO:0000259" key="5">
    <source>
        <dbReference type="Pfam" id="PF00005"/>
    </source>
</evidence>
<gene>
    <name evidence="6" type="ORF">J1C50_23650</name>
</gene>
<dbReference type="RefSeq" id="WP_200123281.1">
    <property type="nucleotide sequence ID" value="NZ_JAEILV010000070.1"/>
</dbReference>
<comment type="similarity">
    <text evidence="1">Belongs to the ABC transporter superfamily.</text>
</comment>
<evidence type="ECO:0000313" key="6">
    <source>
        <dbReference type="EMBL" id="MBO0418504.1"/>
    </source>
</evidence>
<dbReference type="PANTHER" id="PTHR43776:SF7">
    <property type="entry name" value="D,D-DIPEPTIDE TRANSPORT ATP-BINDING PROTEIN DDPF-RELATED"/>
    <property type="match status" value="1"/>
</dbReference>
<accession>A0ABS3GV60</accession>
<evidence type="ECO:0000256" key="3">
    <source>
        <dbReference type="ARBA" id="ARBA00022741"/>
    </source>
</evidence>
<dbReference type="Gene3D" id="3.40.50.300">
    <property type="entry name" value="P-loop containing nucleotide triphosphate hydrolases"/>
    <property type="match status" value="1"/>
</dbReference>
<dbReference type="Proteomes" id="UP000664349">
    <property type="component" value="Unassembled WGS sequence"/>
</dbReference>
<dbReference type="Pfam" id="PF00005">
    <property type="entry name" value="ABC_tran"/>
    <property type="match status" value="1"/>
</dbReference>
<dbReference type="InterPro" id="IPR003439">
    <property type="entry name" value="ABC_transporter-like_ATP-bd"/>
</dbReference>
<dbReference type="SUPFAM" id="SSF52540">
    <property type="entry name" value="P-loop containing nucleoside triphosphate hydrolases"/>
    <property type="match status" value="1"/>
</dbReference>
<dbReference type="PANTHER" id="PTHR43776">
    <property type="entry name" value="TRANSPORT ATP-BINDING PROTEIN"/>
    <property type="match status" value="1"/>
</dbReference>
<dbReference type="EMBL" id="JAFLRD010000065">
    <property type="protein sequence ID" value="MBO0418504.1"/>
    <property type="molecule type" value="Genomic_DNA"/>
</dbReference>
<dbReference type="InterPro" id="IPR050319">
    <property type="entry name" value="ABC_transp_ATP-bind"/>
</dbReference>
<feature type="non-terminal residue" evidence="6">
    <location>
        <position position="1"/>
    </location>
</feature>
<evidence type="ECO:0000256" key="4">
    <source>
        <dbReference type="ARBA" id="ARBA00022840"/>
    </source>
</evidence>
<evidence type="ECO:0000256" key="2">
    <source>
        <dbReference type="ARBA" id="ARBA00022448"/>
    </source>
</evidence>
<reference evidence="6 7" key="1">
    <citation type="submission" date="2021-03" db="EMBL/GenBank/DDBJ databases">
        <title>First Case of infection caused by Chromobacterium haemolyticum derived from water in China.</title>
        <authorList>
            <person name="Chen J."/>
            <person name="Liu C."/>
        </authorList>
    </citation>
    <scope>NUCLEOTIDE SEQUENCE [LARGE SCALE GENOMIC DNA]</scope>
    <source>
        <strain evidence="6 7">WJ-5</strain>
    </source>
</reference>
<evidence type="ECO:0000256" key="1">
    <source>
        <dbReference type="ARBA" id="ARBA00005417"/>
    </source>
</evidence>
<dbReference type="InterPro" id="IPR027417">
    <property type="entry name" value="P-loop_NTPase"/>
</dbReference>
<feature type="non-terminal residue" evidence="6">
    <location>
        <position position="124"/>
    </location>
</feature>
<feature type="domain" description="ABC transporter" evidence="5">
    <location>
        <begin position="44"/>
        <end position="124"/>
    </location>
</feature>
<keyword evidence="3" id="KW-0547">Nucleotide-binding</keyword>
<proteinExistence type="inferred from homology"/>
<protein>
    <submittedName>
        <fullName evidence="6">ATP-binding cassette domain-containing protein</fullName>
    </submittedName>
</protein>
<keyword evidence="2" id="KW-0813">Transport</keyword>
<keyword evidence="7" id="KW-1185">Reference proteome</keyword>
<sequence length="124" mass="13736">GYVEPPQRERGYQADDEIILDVRGLCKSFDVREGLFGKRQFHAVKDVSFKLAKGKTLGIVGESGSGKTTVGLTLVRLHQASGGQALFHGQDLLGMDAKAFHAYKRRIQIIFQNPYASLNPRFTV</sequence>
<comment type="caution">
    <text evidence="6">The sequence shown here is derived from an EMBL/GenBank/DDBJ whole genome shotgun (WGS) entry which is preliminary data.</text>
</comment>
<evidence type="ECO:0000313" key="7">
    <source>
        <dbReference type="Proteomes" id="UP000664349"/>
    </source>
</evidence>